<dbReference type="Proteomes" id="UP000821865">
    <property type="component" value="Chromosome 7"/>
</dbReference>
<proteinExistence type="predicted"/>
<protein>
    <submittedName>
        <fullName evidence="1">Uncharacterized protein</fullName>
    </submittedName>
</protein>
<sequence length="238" mass="26642">MESEQLEDDAAIRKATSLQAEWSSHDPEEAFEGNRLRECATTRSRRKAAQCEQGTSTRPARVAERTKLGCFVLAIRPRKRRRIVLLNAREVKQAISALSHDKRLAQHQLLRFNDASNTLTVQTCDERQASDLLKLNTLEIPLVPPLPVSVHQVPSEGMSRGVIYGCTPDEKSETLAEALDSDNVQILLARPMGKTGSVLITFTLSRPPRYAKYCFFSQECHPLRAAIRGVLRVPWVGP</sequence>
<evidence type="ECO:0000313" key="1">
    <source>
        <dbReference type="EMBL" id="KAH7940932.1"/>
    </source>
</evidence>
<organism evidence="1 2">
    <name type="scientific">Dermacentor silvarum</name>
    <name type="common">Tick</name>
    <dbReference type="NCBI Taxonomy" id="543639"/>
    <lineage>
        <taxon>Eukaryota</taxon>
        <taxon>Metazoa</taxon>
        <taxon>Ecdysozoa</taxon>
        <taxon>Arthropoda</taxon>
        <taxon>Chelicerata</taxon>
        <taxon>Arachnida</taxon>
        <taxon>Acari</taxon>
        <taxon>Parasitiformes</taxon>
        <taxon>Ixodida</taxon>
        <taxon>Ixodoidea</taxon>
        <taxon>Ixodidae</taxon>
        <taxon>Rhipicephalinae</taxon>
        <taxon>Dermacentor</taxon>
    </lineage>
</organism>
<dbReference type="EMBL" id="CM023476">
    <property type="protein sequence ID" value="KAH7940932.1"/>
    <property type="molecule type" value="Genomic_DNA"/>
</dbReference>
<reference evidence="1" key="1">
    <citation type="submission" date="2020-05" db="EMBL/GenBank/DDBJ databases">
        <title>Large-scale comparative analyses of tick genomes elucidate their genetic diversity and vector capacities.</title>
        <authorList>
            <person name="Jia N."/>
            <person name="Wang J."/>
            <person name="Shi W."/>
            <person name="Du L."/>
            <person name="Sun Y."/>
            <person name="Zhan W."/>
            <person name="Jiang J."/>
            <person name="Wang Q."/>
            <person name="Zhang B."/>
            <person name="Ji P."/>
            <person name="Sakyi L.B."/>
            <person name="Cui X."/>
            <person name="Yuan T."/>
            <person name="Jiang B."/>
            <person name="Yang W."/>
            <person name="Lam T.T.-Y."/>
            <person name="Chang Q."/>
            <person name="Ding S."/>
            <person name="Wang X."/>
            <person name="Zhu J."/>
            <person name="Ruan X."/>
            <person name="Zhao L."/>
            <person name="Wei J."/>
            <person name="Que T."/>
            <person name="Du C."/>
            <person name="Cheng J."/>
            <person name="Dai P."/>
            <person name="Han X."/>
            <person name="Huang E."/>
            <person name="Gao Y."/>
            <person name="Liu J."/>
            <person name="Shao H."/>
            <person name="Ye R."/>
            <person name="Li L."/>
            <person name="Wei W."/>
            <person name="Wang X."/>
            <person name="Wang C."/>
            <person name="Yang T."/>
            <person name="Huo Q."/>
            <person name="Li W."/>
            <person name="Guo W."/>
            <person name="Chen H."/>
            <person name="Zhou L."/>
            <person name="Ni X."/>
            <person name="Tian J."/>
            <person name="Zhou Y."/>
            <person name="Sheng Y."/>
            <person name="Liu T."/>
            <person name="Pan Y."/>
            <person name="Xia L."/>
            <person name="Li J."/>
            <person name="Zhao F."/>
            <person name="Cao W."/>
        </authorList>
    </citation>
    <scope>NUCLEOTIDE SEQUENCE</scope>
    <source>
        <strain evidence="1">Dsil-2018</strain>
    </source>
</reference>
<name>A0ACB8CE38_DERSI</name>
<accession>A0ACB8CE38</accession>
<comment type="caution">
    <text evidence="1">The sequence shown here is derived from an EMBL/GenBank/DDBJ whole genome shotgun (WGS) entry which is preliminary data.</text>
</comment>
<gene>
    <name evidence="1" type="ORF">HPB49_008175</name>
</gene>
<keyword evidence="2" id="KW-1185">Reference proteome</keyword>
<evidence type="ECO:0000313" key="2">
    <source>
        <dbReference type="Proteomes" id="UP000821865"/>
    </source>
</evidence>